<organism evidence="2 3">
    <name type="scientific">Anaerocolumna sedimenticola</name>
    <dbReference type="NCBI Taxonomy" id="2696063"/>
    <lineage>
        <taxon>Bacteria</taxon>
        <taxon>Bacillati</taxon>
        <taxon>Bacillota</taxon>
        <taxon>Clostridia</taxon>
        <taxon>Lachnospirales</taxon>
        <taxon>Lachnospiraceae</taxon>
        <taxon>Anaerocolumna</taxon>
    </lineage>
</organism>
<dbReference type="SUPFAM" id="SSF53448">
    <property type="entry name" value="Nucleotide-diphospho-sugar transferases"/>
    <property type="match status" value="1"/>
</dbReference>
<dbReference type="Proteomes" id="UP000464314">
    <property type="component" value="Chromosome"/>
</dbReference>
<keyword evidence="3" id="KW-1185">Reference proteome</keyword>
<dbReference type="CDD" id="cd00761">
    <property type="entry name" value="Glyco_tranf_GTA_type"/>
    <property type="match status" value="1"/>
</dbReference>
<reference evidence="2 3" key="1">
    <citation type="submission" date="2020-01" db="EMBL/GenBank/DDBJ databases">
        <title>Genome analysis of Anaerocolumna sp. CBA3638.</title>
        <authorList>
            <person name="Kim J."/>
            <person name="Roh S.W."/>
        </authorList>
    </citation>
    <scope>NUCLEOTIDE SEQUENCE [LARGE SCALE GENOMIC DNA]</scope>
    <source>
        <strain evidence="2 3">CBA3638</strain>
    </source>
</reference>
<keyword evidence="2" id="KW-0808">Transferase</keyword>
<dbReference type="Gene3D" id="3.90.550.10">
    <property type="entry name" value="Spore Coat Polysaccharide Biosynthesis Protein SpsA, Chain A"/>
    <property type="match status" value="1"/>
</dbReference>
<sequence>MIKNNTVVLGFIYPGIEPYIDDYFHSLLFQTYECFDLYLYNDGMDNSILNSLLIKYQKLNIKIICIEEKYTPAQIREIAILEVADKYNYVIFTDIDDFFSANRIEKSIEALQYYDFVIMKCI</sequence>
<name>A0A6P1TLZ2_9FIRM</name>
<evidence type="ECO:0000259" key="1">
    <source>
        <dbReference type="Pfam" id="PF00535"/>
    </source>
</evidence>
<dbReference type="InterPro" id="IPR001173">
    <property type="entry name" value="Glyco_trans_2-like"/>
</dbReference>
<dbReference type="RefSeq" id="WP_161837529.1">
    <property type="nucleotide sequence ID" value="NZ_CP048000.1"/>
</dbReference>
<protein>
    <submittedName>
        <fullName evidence="2">Glycosyltransferase</fullName>
    </submittedName>
</protein>
<dbReference type="InterPro" id="IPR029044">
    <property type="entry name" value="Nucleotide-diphossugar_trans"/>
</dbReference>
<dbReference type="GO" id="GO:0016740">
    <property type="term" value="F:transferase activity"/>
    <property type="evidence" value="ECO:0007669"/>
    <property type="project" value="UniProtKB-KW"/>
</dbReference>
<dbReference type="AlphaFoldDB" id="A0A6P1TLZ2"/>
<dbReference type="EMBL" id="CP048000">
    <property type="protein sequence ID" value="QHQ60695.1"/>
    <property type="molecule type" value="Genomic_DNA"/>
</dbReference>
<proteinExistence type="predicted"/>
<evidence type="ECO:0000313" key="3">
    <source>
        <dbReference type="Proteomes" id="UP000464314"/>
    </source>
</evidence>
<gene>
    <name evidence="2" type="ORF">Ana3638_07845</name>
</gene>
<dbReference type="KEGG" id="anr:Ana3638_07845"/>
<evidence type="ECO:0000313" key="2">
    <source>
        <dbReference type="EMBL" id="QHQ60695.1"/>
    </source>
</evidence>
<feature type="domain" description="Glycosyltransferase 2-like" evidence="1">
    <location>
        <begin position="17"/>
        <end position="119"/>
    </location>
</feature>
<dbReference type="Pfam" id="PF00535">
    <property type="entry name" value="Glycos_transf_2"/>
    <property type="match status" value="1"/>
</dbReference>
<accession>A0A6P1TLZ2</accession>